<comment type="caution">
    <text evidence="2">The sequence shown here is derived from an EMBL/GenBank/DDBJ whole genome shotgun (WGS) entry which is preliminary data.</text>
</comment>
<evidence type="ECO:0000313" key="2">
    <source>
        <dbReference type="EMBL" id="MBK6005158.1"/>
    </source>
</evidence>
<dbReference type="AlphaFoldDB" id="A0A934TPY8"/>
<dbReference type="EMBL" id="JAEPWM010000001">
    <property type="protein sequence ID" value="MBK6005158.1"/>
    <property type="molecule type" value="Genomic_DNA"/>
</dbReference>
<accession>A0A934TPY8</accession>
<dbReference type="InterPro" id="IPR050256">
    <property type="entry name" value="Glycosyltransferase_2"/>
</dbReference>
<keyword evidence="1" id="KW-0472">Membrane</keyword>
<protein>
    <submittedName>
        <fullName evidence="2">Glycosyltransferase</fullName>
    </submittedName>
</protein>
<reference evidence="2" key="2">
    <citation type="submission" date="2021-01" db="EMBL/GenBank/DDBJ databases">
        <authorList>
            <person name="Kang M."/>
        </authorList>
    </citation>
    <scope>NUCLEOTIDE SEQUENCE</scope>
    <source>
        <strain evidence="2">KACC 17527</strain>
    </source>
</reference>
<dbReference type="Proteomes" id="UP000630528">
    <property type="component" value="Unassembled WGS sequence"/>
</dbReference>
<proteinExistence type="predicted"/>
<dbReference type="SUPFAM" id="SSF53448">
    <property type="entry name" value="Nucleotide-diphospho-sugar transferases"/>
    <property type="match status" value="1"/>
</dbReference>
<organism evidence="2 3">
    <name type="scientific">Ramlibacter ginsenosidimutans</name>
    <dbReference type="NCBI Taxonomy" id="502333"/>
    <lineage>
        <taxon>Bacteria</taxon>
        <taxon>Pseudomonadati</taxon>
        <taxon>Pseudomonadota</taxon>
        <taxon>Betaproteobacteria</taxon>
        <taxon>Burkholderiales</taxon>
        <taxon>Comamonadaceae</taxon>
        <taxon>Ramlibacter</taxon>
    </lineage>
</organism>
<dbReference type="InterPro" id="IPR029044">
    <property type="entry name" value="Nucleotide-diphossugar_trans"/>
</dbReference>
<keyword evidence="1" id="KW-0812">Transmembrane</keyword>
<dbReference type="PANTHER" id="PTHR48090:SF6">
    <property type="entry name" value="SLR5056 PROTEIN"/>
    <property type="match status" value="1"/>
</dbReference>
<evidence type="ECO:0000313" key="3">
    <source>
        <dbReference type="Proteomes" id="UP000630528"/>
    </source>
</evidence>
<dbReference type="RefSeq" id="WP_201166510.1">
    <property type="nucleotide sequence ID" value="NZ_JAEPWM010000001.1"/>
</dbReference>
<keyword evidence="1" id="KW-1133">Transmembrane helix</keyword>
<reference evidence="2" key="1">
    <citation type="journal article" date="2012" name="J. Microbiol. Biotechnol.">
        <title>Ramlibacter ginsenosidimutans sp. nov., with ginsenoside-converting activity.</title>
        <authorList>
            <person name="Wang L."/>
            <person name="An D.S."/>
            <person name="Kim S.G."/>
            <person name="Jin F.X."/>
            <person name="Kim S.C."/>
            <person name="Lee S.T."/>
            <person name="Im W.T."/>
        </authorList>
    </citation>
    <scope>NUCLEOTIDE SEQUENCE</scope>
    <source>
        <strain evidence="2">KACC 17527</strain>
    </source>
</reference>
<dbReference type="CDD" id="cd06438">
    <property type="entry name" value="EpsO_like"/>
    <property type="match status" value="1"/>
</dbReference>
<dbReference type="Pfam" id="PF13641">
    <property type="entry name" value="Glyco_tranf_2_3"/>
    <property type="match status" value="1"/>
</dbReference>
<evidence type="ECO:0000256" key="1">
    <source>
        <dbReference type="SAM" id="Phobius"/>
    </source>
</evidence>
<keyword evidence="3" id="KW-1185">Reference proteome</keyword>
<dbReference type="PANTHER" id="PTHR48090">
    <property type="entry name" value="UNDECAPRENYL-PHOSPHATE 4-DEOXY-4-FORMAMIDO-L-ARABINOSE TRANSFERASE-RELATED"/>
    <property type="match status" value="1"/>
</dbReference>
<dbReference type="Gene3D" id="3.90.550.10">
    <property type="entry name" value="Spore Coat Polysaccharide Biosynthesis Protein SpsA, Chain A"/>
    <property type="match status" value="1"/>
</dbReference>
<feature type="transmembrane region" description="Helical" evidence="1">
    <location>
        <begin position="328"/>
        <end position="349"/>
    </location>
</feature>
<sequence length="393" mass="41791">MSMVLLSIAAAFIVAVALLVLVLLVEVVAGSGARHESRAVEDVPPYVVLVPAHDEAGTIQTTIAAVRAQLPASARLLVVADNCSDTTAAEARAAGAEVIERHDASLRGKGYALAFGVRHLHSAPPPVLVMLDADCIPASGALDLLAARAAATGRPVQALDLLSAHPGSRLSLRMASFAWALKNQLRPLGLHRLGLPCQLMGTGMAFPWDCIGNVELGSSHLTEDLQLGVKLAAAGRAAIFCREARVDSWFPQDGAAQRSQRKRWEHGHLAMIVSEALPLLLRGCRSGNAGAIALALDLCVPPLAFLALLVLVSCLASAWVLATGGPVLLVLLGFGTVLAFAAAVLLAWWRVGRSWVRWPELLSSPLYVMKKLPLYAGFVVRRQTEWVRTGRQR</sequence>
<name>A0A934TPY8_9BURK</name>
<gene>
    <name evidence="2" type="ORF">JJB11_03560</name>
</gene>